<dbReference type="Proteomes" id="UP000275846">
    <property type="component" value="Unassembled WGS sequence"/>
</dbReference>
<organism evidence="3">
    <name type="scientific">Schistocephalus solidus</name>
    <name type="common">Tapeworm</name>
    <dbReference type="NCBI Taxonomy" id="70667"/>
    <lineage>
        <taxon>Eukaryota</taxon>
        <taxon>Metazoa</taxon>
        <taxon>Spiralia</taxon>
        <taxon>Lophotrochozoa</taxon>
        <taxon>Platyhelminthes</taxon>
        <taxon>Cestoda</taxon>
        <taxon>Eucestoda</taxon>
        <taxon>Diphyllobothriidea</taxon>
        <taxon>Diphyllobothriidae</taxon>
        <taxon>Schistocephalus</taxon>
    </lineage>
</organism>
<keyword evidence="2" id="KW-1185">Reference proteome</keyword>
<name>A0A183SD18_SCHSO</name>
<reference evidence="3" key="1">
    <citation type="submission" date="2016-06" db="UniProtKB">
        <authorList>
            <consortium name="WormBaseParasite"/>
        </authorList>
    </citation>
    <scope>IDENTIFICATION</scope>
</reference>
<evidence type="ECO:0000313" key="3">
    <source>
        <dbReference type="WBParaSite" id="SSLN_0000218601-mRNA-1"/>
    </source>
</evidence>
<reference evidence="1 2" key="2">
    <citation type="submission" date="2018-11" db="EMBL/GenBank/DDBJ databases">
        <authorList>
            <consortium name="Pathogen Informatics"/>
        </authorList>
    </citation>
    <scope>NUCLEOTIDE SEQUENCE [LARGE SCALE GENOMIC DNA]</scope>
    <source>
        <strain evidence="1 2">NST_G2</strain>
    </source>
</reference>
<sequence>MSCYSRTTVGHLNSRCMQAPTRVSMGTVHDLLFTDDCALNTVKEEEMQRSMDIFAAGCAKTVLMHQTPPRAEYNAQRLNVNGAQLRNVETLLIWTRLPKGSPKPARPSAGCKPRGIATVFT</sequence>
<dbReference type="OrthoDB" id="6629474at2759"/>
<dbReference type="WBParaSite" id="SSLN_0000218601-mRNA-1">
    <property type="protein sequence ID" value="SSLN_0000218601-mRNA-1"/>
    <property type="gene ID" value="SSLN_0000218601"/>
</dbReference>
<accession>A0A183SD18</accession>
<evidence type="ECO:0000313" key="2">
    <source>
        <dbReference type="Proteomes" id="UP000275846"/>
    </source>
</evidence>
<gene>
    <name evidence="1" type="ORF">SSLN_LOCUS2116</name>
</gene>
<dbReference type="EMBL" id="UYSU01032173">
    <property type="protein sequence ID" value="VDL88501.1"/>
    <property type="molecule type" value="Genomic_DNA"/>
</dbReference>
<evidence type="ECO:0000313" key="1">
    <source>
        <dbReference type="EMBL" id="VDL88501.1"/>
    </source>
</evidence>
<protein>
    <submittedName>
        <fullName evidence="3">Reverse transcriptase domain-containing protein</fullName>
    </submittedName>
</protein>
<dbReference type="AlphaFoldDB" id="A0A183SD18"/>
<proteinExistence type="predicted"/>